<evidence type="ECO:0000313" key="5">
    <source>
        <dbReference type="Proteomes" id="UP000075359"/>
    </source>
</evidence>
<dbReference type="InterPro" id="IPR013785">
    <property type="entry name" value="Aldolase_TIM"/>
</dbReference>
<dbReference type="InterPro" id="IPR022998">
    <property type="entry name" value="ThiamineP_synth_TenI"/>
</dbReference>
<dbReference type="CDD" id="cd00564">
    <property type="entry name" value="TMP_TenI"/>
    <property type="match status" value="1"/>
</dbReference>
<dbReference type="OrthoDB" id="9810880at2"/>
<dbReference type="PANTHER" id="PTHR20857:SF15">
    <property type="entry name" value="THIAMINE-PHOSPHATE SYNTHASE"/>
    <property type="match status" value="1"/>
</dbReference>
<dbReference type="Pfam" id="PF02581">
    <property type="entry name" value="TMP-TENI"/>
    <property type="match status" value="1"/>
</dbReference>
<dbReference type="GO" id="GO:0009228">
    <property type="term" value="P:thiamine biosynthetic process"/>
    <property type="evidence" value="ECO:0007669"/>
    <property type="project" value="UniProtKB-KW"/>
</dbReference>
<comment type="caution">
    <text evidence="4">The sequence shown here is derived from an EMBL/GenBank/DDBJ whole genome shotgun (WGS) entry which is preliminary data.</text>
</comment>
<keyword evidence="5" id="KW-1185">Reference proteome</keyword>
<dbReference type="SUPFAM" id="SSF51391">
    <property type="entry name" value="Thiamin phosphate synthase"/>
    <property type="match status" value="1"/>
</dbReference>
<organism evidence="4 5">
    <name type="scientific">Sulfurovum riftiae</name>
    <dbReference type="NCBI Taxonomy" id="1630136"/>
    <lineage>
        <taxon>Bacteria</taxon>
        <taxon>Pseudomonadati</taxon>
        <taxon>Campylobacterota</taxon>
        <taxon>Epsilonproteobacteria</taxon>
        <taxon>Campylobacterales</taxon>
        <taxon>Sulfurovaceae</taxon>
        <taxon>Sulfurovum</taxon>
    </lineage>
</organism>
<reference evidence="4 5" key="1">
    <citation type="submission" date="2015-11" db="EMBL/GenBank/DDBJ databases">
        <title>Draft genome of Sulfurovum riftiae 1812E, a member of the Epsilonproteobacteria isolated from the tube of the deep-sea hydrothermal vent tubewom Riftia pachyptila.</title>
        <authorList>
            <person name="Vetriani C."/>
            <person name="Giovannelli D."/>
        </authorList>
    </citation>
    <scope>NUCLEOTIDE SEQUENCE [LARGE SCALE GENOMIC DNA]</scope>
    <source>
        <strain evidence="4 5">1812E</strain>
    </source>
</reference>
<dbReference type="Proteomes" id="UP000075359">
    <property type="component" value="Unassembled WGS sequence"/>
</dbReference>
<dbReference type="STRING" id="1630136.AS592_02435"/>
<keyword evidence="2" id="KW-0784">Thiamine biosynthesis</keyword>
<dbReference type="PANTHER" id="PTHR20857">
    <property type="entry name" value="THIAMINE-PHOSPHATE PYROPHOSPHORYLASE"/>
    <property type="match status" value="1"/>
</dbReference>
<dbReference type="RefSeq" id="WP_067329491.1">
    <property type="nucleotide sequence ID" value="NZ_LNKT01000006.1"/>
</dbReference>
<evidence type="ECO:0000313" key="4">
    <source>
        <dbReference type="EMBL" id="KYJ87061.1"/>
    </source>
</evidence>
<gene>
    <name evidence="4" type="ORF">AS592_02435</name>
</gene>
<protein>
    <submittedName>
        <fullName evidence="4">Thiamine-phosphate diphosphorylase</fullName>
    </submittedName>
</protein>
<comment type="pathway">
    <text evidence="1">Cofactor biosynthesis; thiamine diphosphate biosynthesis.</text>
</comment>
<dbReference type="GO" id="GO:0005737">
    <property type="term" value="C:cytoplasm"/>
    <property type="evidence" value="ECO:0007669"/>
    <property type="project" value="TreeGrafter"/>
</dbReference>
<dbReference type="InterPro" id="IPR036206">
    <property type="entry name" value="ThiamineP_synth_sf"/>
</dbReference>
<proteinExistence type="predicted"/>
<name>A0A151CHS0_9BACT</name>
<evidence type="ECO:0000256" key="2">
    <source>
        <dbReference type="ARBA" id="ARBA00022977"/>
    </source>
</evidence>
<feature type="domain" description="Thiamine phosphate synthase/TenI" evidence="3">
    <location>
        <begin position="26"/>
        <end position="187"/>
    </location>
</feature>
<dbReference type="Gene3D" id="3.20.20.70">
    <property type="entry name" value="Aldolase class I"/>
    <property type="match status" value="1"/>
</dbReference>
<evidence type="ECO:0000259" key="3">
    <source>
        <dbReference type="Pfam" id="PF02581"/>
    </source>
</evidence>
<dbReference type="GO" id="GO:0004789">
    <property type="term" value="F:thiamine-phosphate diphosphorylase activity"/>
    <property type="evidence" value="ECO:0007669"/>
    <property type="project" value="TreeGrafter"/>
</dbReference>
<sequence length="210" mass="23011">MKFPKCDERPLGIYPVVDRTEKLIPLYECGITTAQLRVKDMEGKALEQEIIEAIRISEIFDARLFVNDFWQLAIKHSAYGIHLGQEDIQEANVQAILEAGIHLGISTHTPREIDIALGFSPSYLAIGPVFEPISKELTYDPVGIALLKKWAESVSYPVVAIGGITIENIGEVAKAKAASGIAMISGVLEGNTVSKARTKALIEVFEKYGK</sequence>
<evidence type="ECO:0000256" key="1">
    <source>
        <dbReference type="ARBA" id="ARBA00004948"/>
    </source>
</evidence>
<dbReference type="AlphaFoldDB" id="A0A151CHS0"/>
<dbReference type="EMBL" id="LNKT01000006">
    <property type="protein sequence ID" value="KYJ87061.1"/>
    <property type="molecule type" value="Genomic_DNA"/>
</dbReference>
<accession>A0A151CHS0</accession>